<gene>
    <name evidence="3" type="ORF">KD146_03510</name>
</gene>
<dbReference type="PANTHER" id="PTHR48050:SF13">
    <property type="entry name" value="STEROL 3-BETA-GLUCOSYLTRANSFERASE UGT80A2"/>
    <property type="match status" value="1"/>
</dbReference>
<dbReference type="Proteomes" id="UP000678281">
    <property type="component" value="Unassembled WGS sequence"/>
</dbReference>
<dbReference type="GO" id="GO:0033072">
    <property type="term" value="P:vancomycin biosynthetic process"/>
    <property type="evidence" value="ECO:0007669"/>
    <property type="project" value="UniProtKB-ARBA"/>
</dbReference>
<dbReference type="InterPro" id="IPR002213">
    <property type="entry name" value="UDP_glucos_trans"/>
</dbReference>
<dbReference type="CDD" id="cd03784">
    <property type="entry name" value="GT1_Gtf-like"/>
    <property type="match status" value="1"/>
</dbReference>
<dbReference type="AlphaFoldDB" id="A0A942EAG8"/>
<evidence type="ECO:0000313" key="3">
    <source>
        <dbReference type="EMBL" id="MBS3847759.1"/>
    </source>
</evidence>
<feature type="domain" description="Glycosyltransferase family 28 N-terminal" evidence="1">
    <location>
        <begin position="3"/>
        <end position="137"/>
    </location>
</feature>
<dbReference type="InterPro" id="IPR050426">
    <property type="entry name" value="Glycosyltransferase_28"/>
</dbReference>
<dbReference type="Pfam" id="PF06722">
    <property type="entry name" value="EryCIII-like_C"/>
    <property type="match status" value="1"/>
</dbReference>
<dbReference type="GO" id="GO:0016758">
    <property type="term" value="F:hexosyltransferase activity"/>
    <property type="evidence" value="ECO:0007669"/>
    <property type="project" value="InterPro"/>
</dbReference>
<keyword evidence="4" id="KW-1185">Reference proteome</keyword>
<dbReference type="SUPFAM" id="SSF53756">
    <property type="entry name" value="UDP-Glycosyltransferase/glycogen phosphorylase"/>
    <property type="match status" value="1"/>
</dbReference>
<protein>
    <submittedName>
        <fullName evidence="3">Glycosyltransferase family 1 protein</fullName>
    </submittedName>
</protein>
<dbReference type="FunFam" id="3.40.50.2000:FF:000009">
    <property type="entry name" value="Sterol 3-beta-glucosyltransferase UGT80A2"/>
    <property type="match status" value="1"/>
</dbReference>
<sequence length="411" mass="43352">MRITIQTLGSRGDVQPYCALALALQGRGHLVQLVAPDQFSAMAAELGIPFVSLPAEFLALIDSRAGKQALGGKAISGSINLLRQVGPLVRQVLEIEGQAIADFGPDLIIHHPKSMASPHMAEKLGVLCVLACPLPGFTPTAAWPSPLIPVANLGPLNWASHLLATKSANVLFGKLQRQWRQDVLGLPAKTAHKGPDATLYAYSPRVVPKPADWGDDVLVSGYWFLDTPDWVMPDALQRFLAAGDAPVYVGFGSMPGIDPERFTKAIIDGLARAGKRGLLATGGGALSASTAPDHIHILDAAPHDRLFAHVSATMHHGGAGTTAAALRAGKPTTICPFFGDQPFWASRLHNLGVSPPPLDRKRLTAEHVASALQAMDAPAMRHNAAALGTRIRAETGIANAIARLETLASAK</sequence>
<evidence type="ECO:0000259" key="1">
    <source>
        <dbReference type="Pfam" id="PF03033"/>
    </source>
</evidence>
<organism evidence="3 4">
    <name type="scientific">Devosia litorisediminis</name>
    <dbReference type="NCBI Taxonomy" id="2829817"/>
    <lineage>
        <taxon>Bacteria</taxon>
        <taxon>Pseudomonadati</taxon>
        <taxon>Pseudomonadota</taxon>
        <taxon>Alphaproteobacteria</taxon>
        <taxon>Hyphomicrobiales</taxon>
        <taxon>Devosiaceae</taxon>
        <taxon>Devosia</taxon>
    </lineage>
</organism>
<dbReference type="Pfam" id="PF03033">
    <property type="entry name" value="Glyco_transf_28"/>
    <property type="match status" value="1"/>
</dbReference>
<dbReference type="RefSeq" id="WP_212657357.1">
    <property type="nucleotide sequence ID" value="NZ_JAGXTP010000001.1"/>
</dbReference>
<name>A0A942EAG8_9HYPH</name>
<comment type="caution">
    <text evidence="3">The sequence shown here is derived from an EMBL/GenBank/DDBJ whole genome shotgun (WGS) entry which is preliminary data.</text>
</comment>
<reference evidence="3" key="1">
    <citation type="submission" date="2021-04" db="EMBL/GenBank/DDBJ databases">
        <title>Devosia litorisediminis sp. nov., isolated from a sand dune.</title>
        <authorList>
            <person name="Park S."/>
            <person name="Yoon J.-H."/>
        </authorList>
    </citation>
    <scope>NUCLEOTIDE SEQUENCE</scope>
    <source>
        <strain evidence="3">BSSL-BM10</strain>
    </source>
</reference>
<feature type="domain" description="Erythromycin biosynthesis protein CIII-like C-terminal" evidence="2">
    <location>
        <begin position="289"/>
        <end position="394"/>
    </location>
</feature>
<evidence type="ECO:0000259" key="2">
    <source>
        <dbReference type="Pfam" id="PF06722"/>
    </source>
</evidence>
<dbReference type="GO" id="GO:0008194">
    <property type="term" value="F:UDP-glycosyltransferase activity"/>
    <property type="evidence" value="ECO:0007669"/>
    <property type="project" value="InterPro"/>
</dbReference>
<dbReference type="InterPro" id="IPR010610">
    <property type="entry name" value="EryCIII-like_C"/>
</dbReference>
<dbReference type="Gene3D" id="3.40.50.2000">
    <property type="entry name" value="Glycogen Phosphorylase B"/>
    <property type="match status" value="2"/>
</dbReference>
<dbReference type="InterPro" id="IPR004276">
    <property type="entry name" value="GlycoTrans_28_N"/>
</dbReference>
<accession>A0A942EAG8</accession>
<dbReference type="EMBL" id="JAGXTP010000001">
    <property type="protein sequence ID" value="MBS3847759.1"/>
    <property type="molecule type" value="Genomic_DNA"/>
</dbReference>
<dbReference type="PANTHER" id="PTHR48050">
    <property type="entry name" value="STEROL 3-BETA-GLUCOSYLTRANSFERASE"/>
    <property type="match status" value="1"/>
</dbReference>
<evidence type="ECO:0000313" key="4">
    <source>
        <dbReference type="Proteomes" id="UP000678281"/>
    </source>
</evidence>
<dbReference type="GO" id="GO:0005975">
    <property type="term" value="P:carbohydrate metabolic process"/>
    <property type="evidence" value="ECO:0007669"/>
    <property type="project" value="InterPro"/>
</dbReference>
<proteinExistence type="predicted"/>